<protein>
    <submittedName>
        <fullName evidence="1">Virion morphogenesis protein</fullName>
    </submittedName>
</protein>
<dbReference type="InterPro" id="IPR006522">
    <property type="entry name" value="Phage_virion_morphogenesis"/>
</dbReference>
<dbReference type="RefSeq" id="WP_282002877.1">
    <property type="nucleotide sequence ID" value="NZ_AP027151.1"/>
</dbReference>
<keyword evidence="2" id="KW-1185">Reference proteome</keyword>
<dbReference type="EMBL" id="AP027151">
    <property type="protein sequence ID" value="BDV42431.1"/>
    <property type="molecule type" value="Genomic_DNA"/>
</dbReference>
<dbReference type="NCBIfam" id="TIGR01635">
    <property type="entry name" value="tail_comp_S"/>
    <property type="match status" value="1"/>
</dbReference>
<dbReference type="Pfam" id="PF05069">
    <property type="entry name" value="Phage_tail_S"/>
    <property type="match status" value="1"/>
</dbReference>
<evidence type="ECO:0000313" key="1">
    <source>
        <dbReference type="EMBL" id="BDV42431.1"/>
    </source>
</evidence>
<dbReference type="Proteomes" id="UP001317705">
    <property type="component" value="Chromosome"/>
</dbReference>
<proteinExistence type="predicted"/>
<sequence>MSKELIEITHDLSTGAQRQLARLVRKIEDTQSLEKAVGEYLVISTEERFDTQTDPEGNKWQEVKPRTRKRKRHSKILTEDGYLRGDVHPAVTNEGLLVGVGIAYGAIHQLGHEFTQENVTLHLTGTGRNTRFAKKGQGDRTKIVNRTIKVPARPYLGISKADELEILAIANDHLKP</sequence>
<reference evidence="1 2" key="1">
    <citation type="submission" date="2022-12" db="EMBL/GenBank/DDBJ databases">
        <title>Polyphasic characterization of Geotalea uranireducens NIT-SL11 newly isolated from a complex of sewage sludge and microbially reduced graphene oxide.</title>
        <authorList>
            <person name="Xie L."/>
            <person name="Yoshida N."/>
            <person name="Meng L."/>
        </authorList>
    </citation>
    <scope>NUCLEOTIDE SEQUENCE [LARGE SCALE GENOMIC DNA]</scope>
    <source>
        <strain evidence="1 2">NIT-SL11</strain>
    </source>
</reference>
<name>A0ABM8EJ27_9BACT</name>
<accession>A0ABM8EJ27</accession>
<organism evidence="1 2">
    <name type="scientific">Geotalea uraniireducens</name>
    <dbReference type="NCBI Taxonomy" id="351604"/>
    <lineage>
        <taxon>Bacteria</taxon>
        <taxon>Pseudomonadati</taxon>
        <taxon>Thermodesulfobacteriota</taxon>
        <taxon>Desulfuromonadia</taxon>
        <taxon>Geobacterales</taxon>
        <taxon>Geobacteraceae</taxon>
        <taxon>Geotalea</taxon>
    </lineage>
</organism>
<gene>
    <name evidence="1" type="ORF">GURASL_13540</name>
</gene>
<evidence type="ECO:0000313" key="2">
    <source>
        <dbReference type="Proteomes" id="UP001317705"/>
    </source>
</evidence>